<dbReference type="InterPro" id="IPR000731">
    <property type="entry name" value="SSD"/>
</dbReference>
<sequence>MVLSAFFISRPIFATVLAIVIVVLGAVSMPFLPIGQYPPIAPPTVVVSAMFTGANARAVEDSVTTPLEEQINGVEGMVYMSSVSSDDGTSTITVTFETGYDLDIAAVDVQNNVEIASSQLPDEVVQAGVTVTKQSSDITLAPNLYSPDDRYDTLFISNYITIHILDVMKRIPGVGEVQMFGERTFAMRIWLDPQKMASLGVTAEDVTKAVSDQNQVVAAGALGQQPAPEGQVFQFTLSTLGRLQTAEEFGDIIVRAESDGRIVRIKDIGRVELGTEVYDETANVDGQPALPFGIFQLPDANAIDLADEVEAEMARLSERFPEGLEYEIIYDTTRFIRASIKEVLTTLGFAIALVVFVIFMFLHGLRTTLIPVVTIPVCLIGTLAALLAVGFSINTLTLFGMVLAVGLVVDDAIVVVENVARNLESKTMEVHQAANEAMKQVTGPIVATSLVLMAVFVPVAFTPGITGGLYKQFALTIAFAVAISAFNSLTLSPALCAVLLKNEAKKKHKLFAWFDKGFTRLNEGYERLVGILIKGWVVVVVLFLVALLVTGYLFKTVPTGFVPPEDQGYFIVLLQTPEGTSLQRTQKVMEQVEKDLMATPGVSHVIAFGGFSLLNSNSAPNTASLFAILKPWDERKAADEQLLTHILPTLNAKFATFAEAEVDAVNPPSIPGLSATGGFQFELQDYGGGTLTELESVTQAFIAEASKRPELQGLFTTFSARTPGYRIDVDRNKVLSQGVSLNEVFTALQVYLGGYYVNDFNKFGRVYRVYLQAEKDARALTTDVSKIYVRNDKGDMIPLNGLVTLNAEVSARNISHYNLFRSAPINGSQAPGYSSNQAIQAMEAVAADVLPNTMGYEWTGNAYQEIKAGNVLPYIFVLALLMVFLCLAAQYESWSMPFVVILAVPLAMLGALGAQALRGLSNDLYCQIGLIMLIGLASKNAILIVEFARRRRAEGYPSKEAAIEAARIRLRPILMTAFAFILGVTPLVFSTGAGSSARHSLGTAVFGGMFAATILSLFVVPVFYVLVERLRTRHAQPSQPSEA</sequence>
<evidence type="ECO:0000256" key="5">
    <source>
        <dbReference type="ARBA" id="ARBA00022519"/>
    </source>
</evidence>
<dbReference type="Gene3D" id="3.30.2090.10">
    <property type="entry name" value="Multidrug efflux transporter AcrB TolC docking domain, DN and DC subdomains"/>
    <property type="match status" value="2"/>
</dbReference>
<feature type="transmembrane region" description="Helical" evidence="9">
    <location>
        <begin position="871"/>
        <end position="891"/>
    </location>
</feature>
<evidence type="ECO:0000256" key="6">
    <source>
        <dbReference type="ARBA" id="ARBA00022692"/>
    </source>
</evidence>
<proteinExistence type="inferred from homology"/>
<name>A0A1E3VKD3_9HYPH</name>
<protein>
    <recommendedName>
        <fullName evidence="9">Efflux pump membrane transporter</fullName>
    </recommendedName>
</protein>
<feature type="transmembrane region" description="Helical" evidence="9">
    <location>
        <begin position="473"/>
        <end position="500"/>
    </location>
</feature>
<reference evidence="11 12" key="1">
    <citation type="journal article" date="2016" name="Environ. Microbiol.">
        <title>New Methyloceanibacter diversity from North Sea sediments includes methanotroph containing solely the soluble methane monooxygenase.</title>
        <authorList>
            <person name="Vekeman B."/>
            <person name="Kerckhof F.M."/>
            <person name="Cremers G."/>
            <person name="de Vos P."/>
            <person name="Vandamme P."/>
            <person name="Boon N."/>
            <person name="Op den Camp H.J."/>
            <person name="Heylen K."/>
        </authorList>
    </citation>
    <scope>NUCLEOTIDE SEQUENCE [LARGE SCALE GENOMIC DNA]</scope>
    <source>
        <strain evidence="11 12">R-67176</strain>
    </source>
</reference>
<evidence type="ECO:0000256" key="1">
    <source>
        <dbReference type="ARBA" id="ARBA00004429"/>
    </source>
</evidence>
<comment type="similarity">
    <text evidence="2 9">Belongs to the resistance-nodulation-cell division (RND) (TC 2.A.6) family.</text>
</comment>
<feature type="transmembrane region" description="Helical" evidence="9">
    <location>
        <begin position="369"/>
        <end position="393"/>
    </location>
</feature>
<comment type="subcellular location">
    <subcellularLocation>
        <location evidence="1 9">Cell inner membrane</location>
        <topology evidence="1 9">Multi-pass membrane protein</topology>
    </subcellularLocation>
</comment>
<feature type="transmembrane region" description="Helical" evidence="9">
    <location>
        <begin position="968"/>
        <end position="989"/>
    </location>
</feature>
<keyword evidence="4" id="KW-1003">Cell membrane</keyword>
<dbReference type="GO" id="GO:0042910">
    <property type="term" value="F:xenobiotic transmembrane transporter activity"/>
    <property type="evidence" value="ECO:0007669"/>
    <property type="project" value="TreeGrafter"/>
</dbReference>
<evidence type="ECO:0000256" key="9">
    <source>
        <dbReference type="RuleBase" id="RU364070"/>
    </source>
</evidence>
<dbReference type="NCBIfam" id="TIGR00915">
    <property type="entry name" value="2A0602"/>
    <property type="match status" value="1"/>
</dbReference>
<keyword evidence="12" id="KW-1185">Reference proteome</keyword>
<dbReference type="SUPFAM" id="SSF82866">
    <property type="entry name" value="Multidrug efflux transporter AcrB transmembrane domain"/>
    <property type="match status" value="2"/>
</dbReference>
<evidence type="ECO:0000256" key="8">
    <source>
        <dbReference type="ARBA" id="ARBA00023136"/>
    </source>
</evidence>
<keyword evidence="6 9" id="KW-0812">Transmembrane</keyword>
<dbReference type="SUPFAM" id="SSF82693">
    <property type="entry name" value="Multidrug efflux transporter AcrB pore domain, PN1, PN2, PC1 and PC2 subdomains"/>
    <property type="match status" value="4"/>
</dbReference>
<dbReference type="PANTHER" id="PTHR32063:SF11">
    <property type="entry name" value="CATION OR DRUG EFFLUX SYSTEM PROTEIN"/>
    <property type="match status" value="1"/>
</dbReference>
<feature type="transmembrane region" description="Helical" evidence="9">
    <location>
        <begin position="528"/>
        <end position="554"/>
    </location>
</feature>
<evidence type="ECO:0000256" key="2">
    <source>
        <dbReference type="ARBA" id="ARBA00010942"/>
    </source>
</evidence>
<dbReference type="Proteomes" id="UP000094172">
    <property type="component" value="Unassembled WGS sequence"/>
</dbReference>
<comment type="caution">
    <text evidence="11">The sequence shown here is derived from an EMBL/GenBank/DDBJ whole genome shotgun (WGS) entry which is preliminary data.</text>
</comment>
<organism evidence="11 12">
    <name type="scientific">Methyloceanibacter stevinii</name>
    <dbReference type="NCBI Taxonomy" id="1774970"/>
    <lineage>
        <taxon>Bacteria</taxon>
        <taxon>Pseudomonadati</taxon>
        <taxon>Pseudomonadota</taxon>
        <taxon>Alphaproteobacteria</taxon>
        <taxon>Hyphomicrobiales</taxon>
        <taxon>Hyphomicrobiaceae</taxon>
        <taxon>Methyloceanibacter</taxon>
    </lineage>
</organism>
<dbReference type="EMBL" id="LPWE01000013">
    <property type="protein sequence ID" value="ODR94010.1"/>
    <property type="molecule type" value="Genomic_DNA"/>
</dbReference>
<gene>
    <name evidence="11" type="ORF">AUC70_10510</name>
</gene>
<dbReference type="Gene3D" id="3.30.70.1320">
    <property type="entry name" value="Multidrug efflux transporter AcrB pore domain like"/>
    <property type="match status" value="1"/>
</dbReference>
<dbReference type="GO" id="GO:0009636">
    <property type="term" value="P:response to toxic substance"/>
    <property type="evidence" value="ECO:0007669"/>
    <property type="project" value="UniProtKB-ARBA"/>
</dbReference>
<keyword evidence="5 9" id="KW-0997">Cell inner membrane</keyword>
<feature type="transmembrane region" description="Helical" evidence="9">
    <location>
        <begin position="441"/>
        <end position="461"/>
    </location>
</feature>
<accession>A0A1E3VKD3</accession>
<dbReference type="InterPro" id="IPR001036">
    <property type="entry name" value="Acrflvin-R"/>
</dbReference>
<dbReference type="PROSITE" id="PS50156">
    <property type="entry name" value="SSD"/>
    <property type="match status" value="1"/>
</dbReference>
<dbReference type="InterPro" id="IPR004764">
    <property type="entry name" value="MdtF-like"/>
</dbReference>
<dbReference type="FunFam" id="1.20.1640.10:FF:000001">
    <property type="entry name" value="Efflux pump membrane transporter"/>
    <property type="match status" value="1"/>
</dbReference>
<dbReference type="SUPFAM" id="SSF82714">
    <property type="entry name" value="Multidrug efflux transporter AcrB TolC docking domain, DN and DC subdomains"/>
    <property type="match status" value="2"/>
</dbReference>
<dbReference type="GO" id="GO:0015562">
    <property type="term" value="F:efflux transmembrane transporter activity"/>
    <property type="evidence" value="ECO:0007669"/>
    <property type="project" value="InterPro"/>
</dbReference>
<keyword evidence="3 9" id="KW-0813">Transport</keyword>
<dbReference type="Gene3D" id="1.20.1640.10">
    <property type="entry name" value="Multidrug efflux transporter AcrB transmembrane domain"/>
    <property type="match status" value="2"/>
</dbReference>
<keyword evidence="7 9" id="KW-1133">Transmembrane helix</keyword>
<evidence type="ECO:0000313" key="12">
    <source>
        <dbReference type="Proteomes" id="UP000094172"/>
    </source>
</evidence>
<dbReference type="STRING" id="1774970.AUC70_10510"/>
<dbReference type="GO" id="GO:0005886">
    <property type="term" value="C:plasma membrane"/>
    <property type="evidence" value="ECO:0007669"/>
    <property type="project" value="UniProtKB-SubCell"/>
</dbReference>
<evidence type="ECO:0000259" key="10">
    <source>
        <dbReference type="PROSITE" id="PS50156"/>
    </source>
</evidence>
<dbReference type="Gene3D" id="3.30.70.1440">
    <property type="entry name" value="Multidrug efflux transporter AcrB pore domain"/>
    <property type="match status" value="1"/>
</dbReference>
<evidence type="ECO:0000313" key="11">
    <source>
        <dbReference type="EMBL" id="ODR94010.1"/>
    </source>
</evidence>
<feature type="transmembrane region" description="Helical" evidence="9">
    <location>
        <begin position="928"/>
        <end position="948"/>
    </location>
</feature>
<evidence type="ECO:0000256" key="3">
    <source>
        <dbReference type="ARBA" id="ARBA00022448"/>
    </source>
</evidence>
<feature type="transmembrane region" description="Helical" evidence="9">
    <location>
        <begin position="399"/>
        <end position="420"/>
    </location>
</feature>
<dbReference type="PRINTS" id="PR00702">
    <property type="entry name" value="ACRIFLAVINRP"/>
</dbReference>
<evidence type="ECO:0000256" key="7">
    <source>
        <dbReference type="ARBA" id="ARBA00022989"/>
    </source>
</evidence>
<feature type="transmembrane region" description="Helical" evidence="9">
    <location>
        <begin position="1001"/>
        <end position="1027"/>
    </location>
</feature>
<dbReference type="NCBIfam" id="NF000282">
    <property type="entry name" value="RND_permease_1"/>
    <property type="match status" value="1"/>
</dbReference>
<dbReference type="Pfam" id="PF00873">
    <property type="entry name" value="ACR_tran"/>
    <property type="match status" value="1"/>
</dbReference>
<feature type="transmembrane region" description="Helical" evidence="9">
    <location>
        <begin position="12"/>
        <end position="32"/>
    </location>
</feature>
<dbReference type="AlphaFoldDB" id="A0A1E3VKD3"/>
<dbReference type="InterPro" id="IPR027463">
    <property type="entry name" value="AcrB_DN_DC_subdom"/>
</dbReference>
<dbReference type="PANTHER" id="PTHR32063">
    <property type="match status" value="1"/>
</dbReference>
<dbReference type="FunFam" id="3.30.70.1430:FF:000001">
    <property type="entry name" value="Efflux pump membrane transporter"/>
    <property type="match status" value="1"/>
</dbReference>
<dbReference type="Gene3D" id="3.30.70.1430">
    <property type="entry name" value="Multidrug efflux transporter AcrB pore domain"/>
    <property type="match status" value="2"/>
</dbReference>
<feature type="transmembrane region" description="Helical" evidence="9">
    <location>
        <begin position="343"/>
        <end position="362"/>
    </location>
</feature>
<feature type="transmembrane region" description="Helical" evidence="9">
    <location>
        <begin position="898"/>
        <end position="916"/>
    </location>
</feature>
<keyword evidence="8 9" id="KW-0472">Membrane</keyword>
<evidence type="ECO:0000256" key="4">
    <source>
        <dbReference type="ARBA" id="ARBA00022475"/>
    </source>
</evidence>
<feature type="domain" description="SSD" evidence="10">
    <location>
        <begin position="383"/>
        <end position="498"/>
    </location>
</feature>